<evidence type="ECO:0000313" key="3">
    <source>
        <dbReference type="EMBL" id="CAB4324791.1"/>
    </source>
</evidence>
<accession>A0A6J7JQ86</accession>
<gene>
    <name evidence="3" type="ORF">UFOPK1392_02567</name>
    <name evidence="4" type="ORF">UFOPK3733_01570</name>
</gene>
<evidence type="ECO:0000259" key="2">
    <source>
        <dbReference type="Pfam" id="PF13453"/>
    </source>
</evidence>
<evidence type="ECO:0000256" key="1">
    <source>
        <dbReference type="SAM" id="MobiDB-lite"/>
    </source>
</evidence>
<dbReference type="Pfam" id="PF13453">
    <property type="entry name" value="Zn_ribbon_TFIIB"/>
    <property type="match status" value="1"/>
</dbReference>
<dbReference type="EMBL" id="CAFBNC010000089">
    <property type="protein sequence ID" value="CAB4945760.1"/>
    <property type="molecule type" value="Genomic_DNA"/>
</dbReference>
<protein>
    <submittedName>
        <fullName evidence="4">Unannotated protein</fullName>
    </submittedName>
</protein>
<evidence type="ECO:0000313" key="4">
    <source>
        <dbReference type="EMBL" id="CAB4945760.1"/>
    </source>
</evidence>
<dbReference type="AlphaFoldDB" id="A0A6J7JQ86"/>
<dbReference type="InterPro" id="IPR027392">
    <property type="entry name" value="TF_Znf"/>
</dbReference>
<organism evidence="4">
    <name type="scientific">freshwater metagenome</name>
    <dbReference type="NCBI Taxonomy" id="449393"/>
    <lineage>
        <taxon>unclassified sequences</taxon>
        <taxon>metagenomes</taxon>
        <taxon>ecological metagenomes</taxon>
    </lineage>
</organism>
<feature type="compositionally biased region" description="Basic and acidic residues" evidence="1">
    <location>
        <begin position="42"/>
        <end position="66"/>
    </location>
</feature>
<feature type="compositionally biased region" description="Low complexity" evidence="1">
    <location>
        <begin position="77"/>
        <end position="87"/>
    </location>
</feature>
<name>A0A6J7JQ86_9ZZZZ</name>
<dbReference type="EMBL" id="CAEMXZ010000221">
    <property type="protein sequence ID" value="CAB4324791.1"/>
    <property type="molecule type" value="Genomic_DNA"/>
</dbReference>
<sequence length="87" mass="9922">MLCPIDGRELQLTHREGIELDYCPECRGIWFDRGELDKIVERSKEQLRSRESSDRGGDRPTARHDGSNAPSKKKKASSFLSDLLEFG</sequence>
<proteinExistence type="predicted"/>
<feature type="region of interest" description="Disordered" evidence="1">
    <location>
        <begin position="42"/>
        <end position="87"/>
    </location>
</feature>
<feature type="domain" description="Transcription factor zinc-finger" evidence="2">
    <location>
        <begin position="3"/>
        <end position="42"/>
    </location>
</feature>
<reference evidence="4" key="1">
    <citation type="submission" date="2020-05" db="EMBL/GenBank/DDBJ databases">
        <authorList>
            <person name="Chiriac C."/>
            <person name="Salcher M."/>
            <person name="Ghai R."/>
            <person name="Kavagutti S V."/>
        </authorList>
    </citation>
    <scope>NUCLEOTIDE SEQUENCE</scope>
</reference>